<keyword evidence="4" id="KW-1185">Reference proteome</keyword>
<accession>A0A848KWL7</accession>
<dbReference type="AlphaFoldDB" id="A0A848KWL7"/>
<dbReference type="InterPro" id="IPR052350">
    <property type="entry name" value="Metallo-dep_Lactonases"/>
</dbReference>
<reference evidence="3 4" key="1">
    <citation type="submission" date="2020-04" db="EMBL/GenBank/DDBJ databases">
        <title>Gordonia sp. nov. TBRC 11910.</title>
        <authorList>
            <person name="Suriyachadkun C."/>
        </authorList>
    </citation>
    <scope>NUCLEOTIDE SEQUENCE [LARGE SCALE GENOMIC DNA]</scope>
    <source>
        <strain evidence="3 4">TBRC 11910</strain>
    </source>
</reference>
<comment type="similarity">
    <text evidence="1">Belongs to the metallo-dependent hydrolases superfamily.</text>
</comment>
<dbReference type="Gene3D" id="3.20.20.140">
    <property type="entry name" value="Metal-dependent hydrolases"/>
    <property type="match status" value="1"/>
</dbReference>
<feature type="domain" description="Amidohydrolase-related" evidence="2">
    <location>
        <begin position="12"/>
        <end position="363"/>
    </location>
</feature>
<comment type="caution">
    <text evidence="3">The sequence shown here is derived from an EMBL/GenBank/DDBJ whole genome shotgun (WGS) entry which is preliminary data.</text>
</comment>
<keyword evidence="3" id="KW-0378">Hydrolase</keyword>
<dbReference type="EMBL" id="JABBNB010000016">
    <property type="protein sequence ID" value="NMO02699.1"/>
    <property type="molecule type" value="Genomic_DNA"/>
</dbReference>
<dbReference type="RefSeq" id="WP_170195210.1">
    <property type="nucleotide sequence ID" value="NZ_JABBNB010000016.1"/>
</dbReference>
<dbReference type="Pfam" id="PF04909">
    <property type="entry name" value="Amidohydro_2"/>
    <property type="match status" value="1"/>
</dbReference>
<dbReference type="SUPFAM" id="SSF51556">
    <property type="entry name" value="Metallo-dependent hydrolases"/>
    <property type="match status" value="1"/>
</dbReference>
<evidence type="ECO:0000259" key="2">
    <source>
        <dbReference type="Pfam" id="PF04909"/>
    </source>
</evidence>
<proteinExistence type="inferred from homology"/>
<dbReference type="PANTHER" id="PTHR43569:SF1">
    <property type="entry name" value="BLL3371 PROTEIN"/>
    <property type="match status" value="1"/>
</dbReference>
<dbReference type="GO" id="GO:0016787">
    <property type="term" value="F:hydrolase activity"/>
    <property type="evidence" value="ECO:0007669"/>
    <property type="project" value="UniProtKB-KW"/>
</dbReference>
<dbReference type="PANTHER" id="PTHR43569">
    <property type="entry name" value="AMIDOHYDROLASE"/>
    <property type="match status" value="1"/>
</dbReference>
<dbReference type="InterPro" id="IPR032466">
    <property type="entry name" value="Metal_Hydrolase"/>
</dbReference>
<dbReference type="InterPro" id="IPR006680">
    <property type="entry name" value="Amidohydro-rel"/>
</dbReference>
<dbReference type="Proteomes" id="UP000550729">
    <property type="component" value="Unassembled WGS sequence"/>
</dbReference>
<evidence type="ECO:0000313" key="4">
    <source>
        <dbReference type="Proteomes" id="UP000550729"/>
    </source>
</evidence>
<sequence>MQPLEGVVPGVVDAHAHFWNPKRTPWASNRLSRSYRFLPRRVGDLVFTAAVGQADREFALTPRNVARAYEPAQYELDVRVVQTAVGVPIESVVFVESHWHADDHSGVDEARYVASLPFGRDGAPDLGAFVAHADPRHPNVTAQLDLTAAAVPQFRGVRMMGARHPDPKVRDWVDVDAVLSSRDFLAGFARIAERDLLFEAFVYSHQLYDVVTLAREYPQTTIVIDHLGAPVGVFGPVGSRTGATAAARSDVLRLWRERTAMLAQNPNVVMKLSGLAFPILGYGRLASGNIGSRVTLEEMIAPLIDHLLAHFGVDRLLFGSNYPIDKPNAPFETIVVALAEILKPHGEELLRKVFRENARRVYRM</sequence>
<name>A0A848KWL7_9ACTN</name>
<organism evidence="3 4">
    <name type="scientific">Gordonia asplenii</name>
    <dbReference type="NCBI Taxonomy" id="2725283"/>
    <lineage>
        <taxon>Bacteria</taxon>
        <taxon>Bacillati</taxon>
        <taxon>Actinomycetota</taxon>
        <taxon>Actinomycetes</taxon>
        <taxon>Mycobacteriales</taxon>
        <taxon>Gordoniaceae</taxon>
        <taxon>Gordonia</taxon>
    </lineage>
</organism>
<evidence type="ECO:0000313" key="3">
    <source>
        <dbReference type="EMBL" id="NMO02699.1"/>
    </source>
</evidence>
<gene>
    <name evidence="3" type="ORF">HH308_15915</name>
</gene>
<protein>
    <submittedName>
        <fullName evidence="3">Amidohydrolase family protein</fullName>
    </submittedName>
</protein>
<evidence type="ECO:0000256" key="1">
    <source>
        <dbReference type="ARBA" id="ARBA00038310"/>
    </source>
</evidence>